<dbReference type="GO" id="GO:0005737">
    <property type="term" value="C:cytoplasm"/>
    <property type="evidence" value="ECO:0007669"/>
    <property type="project" value="TreeGrafter"/>
</dbReference>
<dbReference type="GeneID" id="19332855"/>
<evidence type="ECO:0000313" key="8">
    <source>
        <dbReference type="EMBL" id="EME87101.1"/>
    </source>
</evidence>
<feature type="region of interest" description="Disordered" evidence="6">
    <location>
        <begin position="1596"/>
        <end position="1620"/>
    </location>
</feature>
<keyword evidence="9" id="KW-1185">Reference proteome</keyword>
<feature type="domain" description="Protein kinase" evidence="7">
    <location>
        <begin position="1826"/>
        <end position="2164"/>
    </location>
</feature>
<feature type="compositionally biased region" description="Basic residues" evidence="6">
    <location>
        <begin position="21"/>
        <end position="30"/>
    </location>
</feature>
<dbReference type="RefSeq" id="XP_007924148.1">
    <property type="nucleotide sequence ID" value="XM_007925957.1"/>
</dbReference>
<dbReference type="InterPro" id="IPR011009">
    <property type="entry name" value="Kinase-like_dom_sf"/>
</dbReference>
<dbReference type="Pfam" id="PF16062">
    <property type="entry name" value="MavL-like"/>
    <property type="match status" value="1"/>
</dbReference>
<evidence type="ECO:0000256" key="4">
    <source>
        <dbReference type="ARBA" id="ARBA00022777"/>
    </source>
</evidence>
<feature type="compositionally biased region" description="Low complexity" evidence="6">
    <location>
        <begin position="9"/>
        <end position="20"/>
    </location>
</feature>
<keyword evidence="5" id="KW-0067">ATP-binding</keyword>
<dbReference type="InterPro" id="IPR050660">
    <property type="entry name" value="NEK_Ser/Thr_kinase"/>
</dbReference>
<dbReference type="InterPro" id="IPR032063">
    <property type="entry name" value="MavL-like"/>
</dbReference>
<proteinExistence type="predicted"/>
<feature type="compositionally biased region" description="Polar residues" evidence="6">
    <location>
        <begin position="1859"/>
        <end position="1870"/>
    </location>
</feature>
<dbReference type="Proteomes" id="UP000016932">
    <property type="component" value="Unassembled WGS sequence"/>
</dbReference>
<dbReference type="GO" id="GO:0005524">
    <property type="term" value="F:ATP binding"/>
    <property type="evidence" value="ECO:0007669"/>
    <property type="project" value="UniProtKB-KW"/>
</dbReference>
<dbReference type="SMART" id="SM00220">
    <property type="entry name" value="S_TKc"/>
    <property type="match status" value="1"/>
</dbReference>
<accession>M3AR49</accession>
<evidence type="ECO:0000256" key="1">
    <source>
        <dbReference type="ARBA" id="ARBA00012513"/>
    </source>
</evidence>
<dbReference type="STRING" id="383855.M3AR49"/>
<feature type="region of interest" description="Disordered" evidence="6">
    <location>
        <begin position="1858"/>
        <end position="1879"/>
    </location>
</feature>
<dbReference type="PROSITE" id="PS50011">
    <property type="entry name" value="PROTEIN_KINASE_DOM"/>
    <property type="match status" value="2"/>
</dbReference>
<evidence type="ECO:0000259" key="7">
    <source>
        <dbReference type="PROSITE" id="PS50011"/>
    </source>
</evidence>
<sequence>MATKRRADTPPAATSASTSTKKTRTARRSYHVADNSSGGHNPTTPRLQSPLNFLHECPWNIPTENNRIKHFDPVQISRDALQTHVIVHPKLQPLITAFLHYKQAHGSDIEKRLYADMSQHDLVARLITNRCLHFVQAHDYTVLRDGTILPYGHDEWMRVGTDAEDVNHHIFLEDYLSYDEMMLASMLGTSGPTHFINAGQRDSRAEIDPTVPHQDRGIIVGLVGARFDARGQMDHIICGLAQHWHGERLQDPELTKIFRKFFDPDYDEETFKEGDLNEKIYKGRIQLTIETALLEADDRAAAEGTTAHMFLPGLGLGVWRVSKIQIKWYFEALLDSLTWLDLKHVTTLECGWEKLTGWPKLEASLKAIGKERGINVLIGSQRPPCGKLETEELLVRIWAWDGNSLPGNEYWSGGSCLTSSDDPAAACNSTIVELHNPWVNPFERKVKVLLERERRSEEEHAASPAISTDFPTLEEIRAAIPAQGTDIKTLVSLFKPRTTGRVAEFIRLVKMRRRGRMRWMQEEQRELLAYYRLSYLVQRVKFWPDSGILKFMMECVRTSCLSQTAPTAAAQKAAWTEFNLDIWRPGRRPGGERGQNGKAEERPAAVVVGLNNVWTRFTAPERLNVYRIIQNYIATEAQLAALPAIPAQVPNRTATINTVQDYFRAISRRLEHEETLVEIATILINALPQKPVREKLVTHRNTLNATATQHRQSLGAIRDLETRCQEYARDIAPRAPPRGTDGDRDYGKVREYFDNHIPALRQRIQDRDGLRQDFDAAVNALSGDTRDVAVAQSRCLVAMRSEQDLTLTRLRATVEVLRYWLQNDPRDGEPHESTAPTAPLPDVDELERYIASLDDFKSFHDAVQRMNDFYDARLPGPPAPPPPGDVAETELATLFPIMEDAYGKHREWLERIPAHIRRLRDAFEAKWEDYDSLNEDEKIALKEFADKVVERRETMDAELGQGWMGPVFLGEGGHGIVSLWIKQDTAGRIVDRVTVKEATNYNENDNPSLGLWKAPYPISLEVAAMYKLKYLPGSDHIVRIRNFRTKPPVNGDKRHRIYAEYCKGGDLKAYQSIYHEPDEDPLSEPFLWALFDSLVSAGLLMEGHHLPKTTPPMWDEIVHGDMKANNILLADNPTGHFRGWQISKLSDFGLTMIIPATGIEPPDSWERRYSNWVAPEMTKVYNTTEEDGEAGVSGSLYPRSPANVWGAGFVMREMMHTNPWAGLWSRSQISSPGRRANSREDGWPKPPPSFTAVEDGRYSATLRDLVMKCLDIIPEKRPTFVDLRRAIIAETGPTGTDARLVNLRDAPADDPRFILHGPHRSVDNYAVGLAVDDLPADTLPFETRLPRPTADSANPEVVGGGTGEEAAVPTNVQDAMQYLKDTQSPTESSWSVPRSRWSTKHPCSAGFGIARETITWNPPSSESRAFREHFTFLTNQIMAAAAAAPTPLERWKDFNVDLWRAAQPRATSHGVRRGASNAWNAITVAEQANVITEVDRWTNVRAQLDITLMNPSPLPNAVPNTNDRNTLDDFFERGYDVCLSTRSLAASLDRIVNIVQHKSVRERVVPARDQAQTVAATWMAALGAMRGYTRRIRSFGDRSRIGPAGPTRAGPTPTYSEDRDYLDANRDALRDRRDNLQTLINDIRTEVQTRANSNAVVPRGERIYLNQYVTPMQRRIDLLTHIVAIRSRWDKDTDMIDDGARINDFGQEPSVNNLRDFIRHLDNIKGFEEALTRLTACYTSRFPTQPMVAGTDVEALFPSIVRCHQQHTLWQNATVPEVNRLQAMFSNQWGGDFDALSLDQRDRLRARAKEALRQREARNADLSSSWMGPMHLGAGMHGVASIWIKQDAAGRISDRVTVKDTNNSNPNYLNPSGVVQPPPRHPMEAVAMLRLVDLPGSSSVVNIRNWRRKRPFETSPGYRIYMEFCSGGDLQALSSNYWPRSLNPNFMPEPFLWAVFDSLVTAGLLMEGSHLRDAARPLWDQIIHGDMKPDNVFLGENTSGTFRGFPLAKLGDFGLATVFPKAGLDPQDNWIAFSGPGYRAPEMAKRYRRGNGAAGTYAPESAANVWVRYTSLPIAHSSILHNNPWANLWQGDEAATPHKPPGFTHPLELTNYSPRLRNLIMSCLEVQPIDRPTFSQLRQSILAEVGDDGADPNLARLRDAHPAIDARFTTGGPPRPADKYALGLATDDVLPAARYLPPPAVTSPVNVTVGGPPGAVASNAEFENNAVPELIRSVLSRKRTEGQDFAIRIRIFLSIQLTHSFALFRIIVHFSVIPNCEPPKIASFQVSIHNTHSSLSMTTHRRQHPTPSQIFPFPLPVKYLLVLEL</sequence>
<dbReference type="GO" id="GO:0004674">
    <property type="term" value="F:protein serine/threonine kinase activity"/>
    <property type="evidence" value="ECO:0007669"/>
    <property type="project" value="UniProtKB-EC"/>
</dbReference>
<name>M3AR49_PSEFD</name>
<evidence type="ECO:0000256" key="5">
    <source>
        <dbReference type="ARBA" id="ARBA00022840"/>
    </source>
</evidence>
<dbReference type="InterPro" id="IPR000719">
    <property type="entry name" value="Prot_kinase_dom"/>
</dbReference>
<dbReference type="GO" id="GO:0005634">
    <property type="term" value="C:nucleus"/>
    <property type="evidence" value="ECO:0007669"/>
    <property type="project" value="TreeGrafter"/>
</dbReference>
<dbReference type="PROSITE" id="PS00108">
    <property type="entry name" value="PROTEIN_KINASE_ST"/>
    <property type="match status" value="2"/>
</dbReference>
<evidence type="ECO:0000256" key="6">
    <source>
        <dbReference type="SAM" id="MobiDB-lite"/>
    </source>
</evidence>
<dbReference type="PANTHER" id="PTHR43671">
    <property type="entry name" value="SERINE/THREONINE-PROTEIN KINASE NEK"/>
    <property type="match status" value="1"/>
</dbReference>
<dbReference type="SUPFAM" id="SSF56112">
    <property type="entry name" value="Protein kinase-like (PK-like)"/>
    <property type="match status" value="2"/>
</dbReference>
<feature type="region of interest" description="Disordered" evidence="6">
    <location>
        <begin position="1"/>
        <end position="49"/>
    </location>
</feature>
<evidence type="ECO:0000313" key="9">
    <source>
        <dbReference type="Proteomes" id="UP000016932"/>
    </source>
</evidence>
<evidence type="ECO:0000256" key="3">
    <source>
        <dbReference type="ARBA" id="ARBA00022741"/>
    </source>
</evidence>
<dbReference type="HOGENOM" id="CLU_229925_0_0_1"/>
<keyword evidence="2" id="KW-0808">Transferase</keyword>
<feature type="region of interest" description="Disordered" evidence="6">
    <location>
        <begin position="1343"/>
        <end position="1364"/>
    </location>
</feature>
<feature type="domain" description="Protein kinase" evidence="7">
    <location>
        <begin position="963"/>
        <end position="1288"/>
    </location>
</feature>
<dbReference type="Gene3D" id="1.10.510.10">
    <property type="entry name" value="Transferase(Phosphotransferase) domain 1"/>
    <property type="match status" value="2"/>
</dbReference>
<dbReference type="EC" id="2.7.11.1" evidence="1"/>
<dbReference type="OrthoDB" id="6357136at2759"/>
<dbReference type="eggNOG" id="KOG0198">
    <property type="taxonomic scope" value="Eukaryota"/>
</dbReference>
<keyword evidence="4" id="KW-0418">Kinase</keyword>
<dbReference type="PANTHER" id="PTHR43671:SF13">
    <property type="entry name" value="SERINE_THREONINE-PROTEIN KINASE NEK2"/>
    <property type="match status" value="1"/>
</dbReference>
<organism evidence="8 9">
    <name type="scientific">Pseudocercospora fijiensis (strain CIRAD86)</name>
    <name type="common">Black leaf streak disease fungus</name>
    <name type="synonym">Mycosphaerella fijiensis</name>
    <dbReference type="NCBI Taxonomy" id="383855"/>
    <lineage>
        <taxon>Eukaryota</taxon>
        <taxon>Fungi</taxon>
        <taxon>Dikarya</taxon>
        <taxon>Ascomycota</taxon>
        <taxon>Pezizomycotina</taxon>
        <taxon>Dothideomycetes</taxon>
        <taxon>Dothideomycetidae</taxon>
        <taxon>Mycosphaerellales</taxon>
        <taxon>Mycosphaerellaceae</taxon>
        <taxon>Pseudocercospora</taxon>
    </lineage>
</organism>
<dbReference type="Pfam" id="PF00069">
    <property type="entry name" value="Pkinase"/>
    <property type="match status" value="2"/>
</dbReference>
<dbReference type="InterPro" id="IPR008271">
    <property type="entry name" value="Ser/Thr_kinase_AS"/>
</dbReference>
<keyword evidence="3" id="KW-0547">Nucleotide-binding</keyword>
<evidence type="ECO:0000256" key="2">
    <source>
        <dbReference type="ARBA" id="ARBA00022679"/>
    </source>
</evidence>
<protein>
    <recommendedName>
        <fullName evidence="1">non-specific serine/threonine protein kinase</fullName>
        <ecNumber evidence="1">2.7.11.1</ecNumber>
    </recommendedName>
</protein>
<feature type="compositionally biased region" description="Polar residues" evidence="6">
    <location>
        <begin position="34"/>
        <end position="49"/>
    </location>
</feature>
<dbReference type="GO" id="GO:0044732">
    <property type="term" value="C:mitotic spindle pole body"/>
    <property type="evidence" value="ECO:0007669"/>
    <property type="project" value="TreeGrafter"/>
</dbReference>
<dbReference type="VEuPathDB" id="FungiDB:MYCFIDRAFT_172767"/>
<reference evidence="8 9" key="1">
    <citation type="journal article" date="2012" name="PLoS Pathog.">
        <title>Diverse lifestyles and strategies of plant pathogenesis encoded in the genomes of eighteen Dothideomycetes fungi.</title>
        <authorList>
            <person name="Ohm R.A."/>
            <person name="Feau N."/>
            <person name="Henrissat B."/>
            <person name="Schoch C.L."/>
            <person name="Horwitz B.A."/>
            <person name="Barry K.W."/>
            <person name="Condon B.J."/>
            <person name="Copeland A.C."/>
            <person name="Dhillon B."/>
            <person name="Glaser F."/>
            <person name="Hesse C.N."/>
            <person name="Kosti I."/>
            <person name="LaButti K."/>
            <person name="Lindquist E.A."/>
            <person name="Lucas S."/>
            <person name="Salamov A.A."/>
            <person name="Bradshaw R.E."/>
            <person name="Ciuffetti L."/>
            <person name="Hamelin R.C."/>
            <person name="Kema G.H.J."/>
            <person name="Lawrence C."/>
            <person name="Scott J.A."/>
            <person name="Spatafora J.W."/>
            <person name="Turgeon B.G."/>
            <person name="de Wit P.J.G.M."/>
            <person name="Zhong S."/>
            <person name="Goodwin S.B."/>
            <person name="Grigoriev I.V."/>
        </authorList>
    </citation>
    <scope>NUCLEOTIDE SEQUENCE [LARGE SCALE GENOMIC DNA]</scope>
    <source>
        <strain evidence="8 9">CIRAD86</strain>
    </source>
</reference>
<feature type="compositionally biased region" description="Low complexity" evidence="6">
    <location>
        <begin position="1602"/>
        <end position="1614"/>
    </location>
</feature>
<gene>
    <name evidence="8" type="ORF">MYCFIDRAFT_172767</name>
</gene>
<dbReference type="KEGG" id="pfj:MYCFIDRAFT_172767"/>
<dbReference type="GO" id="GO:0007059">
    <property type="term" value="P:chromosome segregation"/>
    <property type="evidence" value="ECO:0007669"/>
    <property type="project" value="TreeGrafter"/>
</dbReference>
<dbReference type="EMBL" id="KB446556">
    <property type="protein sequence ID" value="EME87101.1"/>
    <property type="molecule type" value="Genomic_DNA"/>
</dbReference>